<organism evidence="1 2">
    <name type="scientific">Smallanthus sonchifolius</name>
    <dbReference type="NCBI Taxonomy" id="185202"/>
    <lineage>
        <taxon>Eukaryota</taxon>
        <taxon>Viridiplantae</taxon>
        <taxon>Streptophyta</taxon>
        <taxon>Embryophyta</taxon>
        <taxon>Tracheophyta</taxon>
        <taxon>Spermatophyta</taxon>
        <taxon>Magnoliopsida</taxon>
        <taxon>eudicotyledons</taxon>
        <taxon>Gunneridae</taxon>
        <taxon>Pentapetalae</taxon>
        <taxon>asterids</taxon>
        <taxon>campanulids</taxon>
        <taxon>Asterales</taxon>
        <taxon>Asteraceae</taxon>
        <taxon>Asteroideae</taxon>
        <taxon>Heliantheae alliance</taxon>
        <taxon>Millerieae</taxon>
        <taxon>Smallanthus</taxon>
    </lineage>
</organism>
<dbReference type="EMBL" id="CM042046">
    <property type="protein sequence ID" value="KAI3675005.1"/>
    <property type="molecule type" value="Genomic_DNA"/>
</dbReference>
<evidence type="ECO:0000313" key="2">
    <source>
        <dbReference type="Proteomes" id="UP001056120"/>
    </source>
</evidence>
<name>A0ACB8XYA2_9ASTR</name>
<reference evidence="2" key="1">
    <citation type="journal article" date="2022" name="Mol. Ecol. Resour.">
        <title>The genomes of chicory, endive, great burdock and yacon provide insights into Asteraceae palaeo-polyploidization history and plant inulin production.</title>
        <authorList>
            <person name="Fan W."/>
            <person name="Wang S."/>
            <person name="Wang H."/>
            <person name="Wang A."/>
            <person name="Jiang F."/>
            <person name="Liu H."/>
            <person name="Zhao H."/>
            <person name="Xu D."/>
            <person name="Zhang Y."/>
        </authorList>
    </citation>
    <scope>NUCLEOTIDE SEQUENCE [LARGE SCALE GENOMIC DNA]</scope>
    <source>
        <strain evidence="2">cv. Yunnan</strain>
    </source>
</reference>
<dbReference type="Proteomes" id="UP001056120">
    <property type="component" value="Linkage Group LG29"/>
</dbReference>
<proteinExistence type="predicted"/>
<evidence type="ECO:0000313" key="1">
    <source>
        <dbReference type="EMBL" id="KAI3675005.1"/>
    </source>
</evidence>
<comment type="caution">
    <text evidence="1">The sequence shown here is derived from an EMBL/GenBank/DDBJ whole genome shotgun (WGS) entry which is preliminary data.</text>
</comment>
<keyword evidence="2" id="KW-1185">Reference proteome</keyword>
<reference evidence="1 2" key="2">
    <citation type="journal article" date="2022" name="Mol. Ecol. Resour.">
        <title>The genomes of chicory, endive, great burdock and yacon provide insights into Asteraceae paleo-polyploidization history and plant inulin production.</title>
        <authorList>
            <person name="Fan W."/>
            <person name="Wang S."/>
            <person name="Wang H."/>
            <person name="Wang A."/>
            <person name="Jiang F."/>
            <person name="Liu H."/>
            <person name="Zhao H."/>
            <person name="Xu D."/>
            <person name="Zhang Y."/>
        </authorList>
    </citation>
    <scope>NUCLEOTIDE SEQUENCE [LARGE SCALE GENOMIC DNA]</scope>
    <source>
        <strain evidence="2">cv. Yunnan</strain>
        <tissue evidence="1">Leaves</tissue>
    </source>
</reference>
<sequence>MVLHVYPQTWVDLRDWFDLHWVGLTDLIDILEWGNNREIKSALEILYNPYHTHWLNVSFLRVGWRGNFQFWRELLWVRFWDRDGKGLGADLAAFLSSDESRYGEVGTNVVVWGGVYMGWARYSWKILAKVLWRGVSGYNFGHPGLIWWRRDLNYSHHKMQRLYPIMDLMMTMSLYNWEELNWYFQDLKNGNHTWGLIGWASWPKDEKNRGGMSRVAGLQMEKWTDCKLDLTIYIATGHKCHSDRASHNEPTPMAWCFLGCSDRLMELALNLYYWVWIESHHHHRPSDLRYDRIRWKICTAIPFNIENISSEIQEVGDNAWEKFNALPVPIKWPEVWGQEDSGKLMNLEWEDIMKDVRNSWVTNPGRDPIEKELILFYMGIDQSNENVASFFKEYDTMVEYLAKWKGSHELNDHEAWRKIPGTNNQSSRWLDVERGACQLEEVWSSKNRDPMKNIFMQKVNFMQNFFSSRPTITQLGFSEFKVGHDKNKDRQIHSAPKENIVSRIDSLYADLVAKESRLKEIAININKMDKNTALLNSILGMKSCKLRKFSAKVNDHGIVTIDENMVQSEDNPVENSPTRNEIPWDRLVDSALNRDRRLGEAHLWCHTMRILLDKKNMIVPLASKGWNLGGKSPGSICHFQVLVMWVDGSLWVMHEWSPITGCIGAMFVGQRNRNSKFSNGNMNPSLSEPDLIEKPPDPLVSPVSEQNSGRRSSSRLALNALSRKSKDVSGSPVGGKGHTSFVKLNIEDFVNEATANAFPKSSNSLLVGDGMTNRVEGEGPIGDDFGIKFMDNGVAMAIDQPINREDGLYPRSVIEGLTNPAHGQISGTHLLNPSGVNDGFVMVTRKHRRPKVKILSNSLGQNRGKKGVNNKGPKSGGTPIESGPSSSSDPIIQKKMGELHQKSEKSKMPNNRVLNDVTNSHKKPTHPYAPYRKPSPSCPIPANSQPQPRNSAQPKPSGKKVTAHKPQSVSTQSPVSRVELTDISTNNPFASLDVDMPYVDKIAGTASDVGNISEADKLYEFSPETIANVLQFNPSKLTVPRIHDLSPDPDEPVIMDVVYDEEVPDFNITNAQKQAICNSLEKYCNTPTRDRADVSLLQSQKQKDIT</sequence>
<protein>
    <submittedName>
        <fullName evidence="1">Uncharacterized protein</fullName>
    </submittedName>
</protein>
<gene>
    <name evidence="1" type="ORF">L1987_84585</name>
</gene>
<accession>A0ACB8XYA2</accession>